<evidence type="ECO:0000256" key="1">
    <source>
        <dbReference type="SAM" id="SignalP"/>
    </source>
</evidence>
<feature type="chain" id="PRO_5036449023" evidence="1">
    <location>
        <begin position="29"/>
        <end position="111"/>
    </location>
</feature>
<dbReference type="AlphaFoldDB" id="A0A078GBA5"/>
<reference evidence="2 3" key="1">
    <citation type="journal article" date="2014" name="Science">
        <title>Plant genetics. Early allopolyploid evolution in the post-Neolithic Brassica napus oilseed genome.</title>
        <authorList>
            <person name="Chalhoub B."/>
            <person name="Denoeud F."/>
            <person name="Liu S."/>
            <person name="Parkin I.A."/>
            <person name="Tang H."/>
            <person name="Wang X."/>
            <person name="Chiquet J."/>
            <person name="Belcram H."/>
            <person name="Tong C."/>
            <person name="Samans B."/>
            <person name="Correa M."/>
            <person name="Da Silva C."/>
            <person name="Just J."/>
            <person name="Falentin C."/>
            <person name="Koh C.S."/>
            <person name="Le Clainche I."/>
            <person name="Bernard M."/>
            <person name="Bento P."/>
            <person name="Noel B."/>
            <person name="Labadie K."/>
            <person name="Alberti A."/>
            <person name="Charles M."/>
            <person name="Arnaud D."/>
            <person name="Guo H."/>
            <person name="Daviaud C."/>
            <person name="Alamery S."/>
            <person name="Jabbari K."/>
            <person name="Zhao M."/>
            <person name="Edger P.P."/>
            <person name="Chelaifa H."/>
            <person name="Tack D."/>
            <person name="Lassalle G."/>
            <person name="Mestiri I."/>
            <person name="Schnel N."/>
            <person name="Le Paslier M.C."/>
            <person name="Fan G."/>
            <person name="Renault V."/>
            <person name="Bayer P.E."/>
            <person name="Golicz A.A."/>
            <person name="Manoli S."/>
            <person name="Lee T.H."/>
            <person name="Thi V.H."/>
            <person name="Chalabi S."/>
            <person name="Hu Q."/>
            <person name="Fan C."/>
            <person name="Tollenaere R."/>
            <person name="Lu Y."/>
            <person name="Battail C."/>
            <person name="Shen J."/>
            <person name="Sidebottom C.H."/>
            <person name="Wang X."/>
            <person name="Canaguier A."/>
            <person name="Chauveau A."/>
            <person name="Berard A."/>
            <person name="Deniot G."/>
            <person name="Guan M."/>
            <person name="Liu Z."/>
            <person name="Sun F."/>
            <person name="Lim Y.P."/>
            <person name="Lyons E."/>
            <person name="Town C.D."/>
            <person name="Bancroft I."/>
            <person name="Wang X."/>
            <person name="Meng J."/>
            <person name="Ma J."/>
            <person name="Pires J.C."/>
            <person name="King G.J."/>
            <person name="Brunel D."/>
            <person name="Delourme R."/>
            <person name="Renard M."/>
            <person name="Aury J.M."/>
            <person name="Adams K.L."/>
            <person name="Batley J."/>
            <person name="Snowdon R.J."/>
            <person name="Tost J."/>
            <person name="Edwards D."/>
            <person name="Zhou Y."/>
            <person name="Hua W."/>
            <person name="Sharpe A.G."/>
            <person name="Paterson A.H."/>
            <person name="Guan C."/>
            <person name="Wincker P."/>
        </authorList>
    </citation>
    <scope>NUCLEOTIDE SEQUENCE [LARGE SCALE GENOMIC DNA]</scope>
    <source>
        <strain evidence="3">cv. Darmor-bzh</strain>
    </source>
</reference>
<dbReference type="EMBL" id="LK032134">
    <property type="protein sequence ID" value="CDY22641.1"/>
    <property type="molecule type" value="Genomic_DNA"/>
</dbReference>
<accession>A0A078GBA5</accession>
<feature type="signal peptide" evidence="1">
    <location>
        <begin position="1"/>
        <end position="28"/>
    </location>
</feature>
<gene>
    <name evidence="2" type="primary">BnaC08g42750D</name>
    <name evidence="2" type="ORF">GSBRNA2T00019310001</name>
</gene>
<keyword evidence="1" id="KW-0732">Signal</keyword>
<proteinExistence type="predicted"/>
<dbReference type="Gramene" id="CDY22641">
    <property type="protein sequence ID" value="CDY22641"/>
    <property type="gene ID" value="GSBRNA2T00019310001"/>
</dbReference>
<sequence length="111" mass="12822">MLMPLLRKMNFFIIFMLIIAIILGVSEAIWHKVVAPLSKCEKNRVIIRNELGPGKGCGCRVLLETLKHTIQVKKNLCGQTREWIARTDGTYFQRNRIKPAAFVFPWINKKP</sequence>
<dbReference type="PaxDb" id="3708-A0A078GBA5"/>
<evidence type="ECO:0000313" key="2">
    <source>
        <dbReference type="EMBL" id="CDY22641.1"/>
    </source>
</evidence>
<protein>
    <submittedName>
        <fullName evidence="2">BnaC08g42750D protein</fullName>
    </submittedName>
</protein>
<organism evidence="2 3">
    <name type="scientific">Brassica napus</name>
    <name type="common">Rape</name>
    <dbReference type="NCBI Taxonomy" id="3708"/>
    <lineage>
        <taxon>Eukaryota</taxon>
        <taxon>Viridiplantae</taxon>
        <taxon>Streptophyta</taxon>
        <taxon>Embryophyta</taxon>
        <taxon>Tracheophyta</taxon>
        <taxon>Spermatophyta</taxon>
        <taxon>Magnoliopsida</taxon>
        <taxon>eudicotyledons</taxon>
        <taxon>Gunneridae</taxon>
        <taxon>Pentapetalae</taxon>
        <taxon>rosids</taxon>
        <taxon>malvids</taxon>
        <taxon>Brassicales</taxon>
        <taxon>Brassicaceae</taxon>
        <taxon>Brassiceae</taxon>
        <taxon>Brassica</taxon>
    </lineage>
</organism>
<keyword evidence="3" id="KW-1185">Reference proteome</keyword>
<evidence type="ECO:0000313" key="3">
    <source>
        <dbReference type="Proteomes" id="UP000028999"/>
    </source>
</evidence>
<dbReference type="Proteomes" id="UP000028999">
    <property type="component" value="Unassembled WGS sequence"/>
</dbReference>
<name>A0A078GBA5_BRANA</name>